<dbReference type="SUPFAM" id="SSF56112">
    <property type="entry name" value="Protein kinase-like (PK-like)"/>
    <property type="match status" value="1"/>
</dbReference>
<reference evidence="2" key="1">
    <citation type="submission" date="2023-06" db="EMBL/GenBank/DDBJ databases">
        <authorList>
            <consortium name="Lawrence Berkeley National Laboratory"/>
            <person name="Ahrendt S."/>
            <person name="Sahu N."/>
            <person name="Indic B."/>
            <person name="Wong-Bajracharya J."/>
            <person name="Merenyi Z."/>
            <person name="Ke H.-M."/>
            <person name="Monk M."/>
            <person name="Kocsube S."/>
            <person name="Drula E."/>
            <person name="Lipzen A."/>
            <person name="Balint B."/>
            <person name="Henrissat B."/>
            <person name="Andreopoulos B."/>
            <person name="Martin F.M."/>
            <person name="Harder C.B."/>
            <person name="Rigling D."/>
            <person name="Ford K.L."/>
            <person name="Foster G.D."/>
            <person name="Pangilinan J."/>
            <person name="Papanicolaou A."/>
            <person name="Barry K."/>
            <person name="LaButti K."/>
            <person name="Viragh M."/>
            <person name="Koriabine M."/>
            <person name="Yan M."/>
            <person name="Riley R."/>
            <person name="Champramary S."/>
            <person name="Plett K.L."/>
            <person name="Tsai I.J."/>
            <person name="Slot J."/>
            <person name="Sipos G."/>
            <person name="Plett J."/>
            <person name="Nagy L.G."/>
            <person name="Grigoriev I.V."/>
        </authorList>
    </citation>
    <scope>NUCLEOTIDE SEQUENCE</scope>
    <source>
        <strain evidence="2">FPL87.14</strain>
    </source>
</reference>
<evidence type="ECO:0000313" key="2">
    <source>
        <dbReference type="EMBL" id="KAK0435676.1"/>
    </source>
</evidence>
<evidence type="ECO:0000313" key="3">
    <source>
        <dbReference type="Proteomes" id="UP001175226"/>
    </source>
</evidence>
<dbReference type="GO" id="GO:0004672">
    <property type="term" value="F:protein kinase activity"/>
    <property type="evidence" value="ECO:0007669"/>
    <property type="project" value="InterPro"/>
</dbReference>
<proteinExistence type="predicted"/>
<gene>
    <name evidence="2" type="ORF">EV421DRAFT_1716548</name>
</gene>
<comment type="caution">
    <text evidence="2">The sequence shown here is derived from an EMBL/GenBank/DDBJ whole genome shotgun (WGS) entry which is preliminary data.</text>
</comment>
<name>A0AA39MI37_9AGAR</name>
<dbReference type="AlphaFoldDB" id="A0AA39MI37"/>
<dbReference type="Proteomes" id="UP001175226">
    <property type="component" value="Unassembled WGS sequence"/>
</dbReference>
<accession>A0AA39MI37</accession>
<dbReference type="InterPro" id="IPR000719">
    <property type="entry name" value="Prot_kinase_dom"/>
</dbReference>
<sequence>ILKRIEVGSPEFEISVLFSSPLLSLDPRNHCIPVIEVLTGGSHAILVLPMLRLFWDPPFDMVGEVVECFRQIFEFMHQHFVAHRDCSLMNAMMDPQKMYPKGFIPERPYMKADRSGLVSSSRTRTACWPRYYLIDFGHARRYDPADGIPHERIILGGDRTAPEHCKPDASFACNPFPTDIYYLGNMLREYFLDVGHCNPTRIGLDFLRPLVSDMVKENPSERPTIDDVVIRFDTLVKSLSSWRLQAVTQLGDQPLSFPFKYVARRLKFTLMFRPPLPKIATSPTRVLTVTRDFYTANRQQVAVASTLTVDDT</sequence>
<dbReference type="Gene3D" id="1.10.510.10">
    <property type="entry name" value="Transferase(Phosphotransferase) domain 1"/>
    <property type="match status" value="1"/>
</dbReference>
<protein>
    <recommendedName>
        <fullName evidence="1">Protein kinase domain-containing protein</fullName>
    </recommendedName>
</protein>
<evidence type="ECO:0000259" key="1">
    <source>
        <dbReference type="PROSITE" id="PS50011"/>
    </source>
</evidence>
<dbReference type="InterPro" id="IPR011009">
    <property type="entry name" value="Kinase-like_dom_sf"/>
</dbReference>
<keyword evidence="3" id="KW-1185">Reference proteome</keyword>
<feature type="non-terminal residue" evidence="2">
    <location>
        <position position="312"/>
    </location>
</feature>
<dbReference type="PROSITE" id="PS50011">
    <property type="entry name" value="PROTEIN_KINASE_DOM"/>
    <property type="match status" value="1"/>
</dbReference>
<dbReference type="EMBL" id="JAUEPT010000061">
    <property type="protein sequence ID" value="KAK0435676.1"/>
    <property type="molecule type" value="Genomic_DNA"/>
</dbReference>
<organism evidence="2 3">
    <name type="scientific">Armillaria borealis</name>
    <dbReference type="NCBI Taxonomy" id="47425"/>
    <lineage>
        <taxon>Eukaryota</taxon>
        <taxon>Fungi</taxon>
        <taxon>Dikarya</taxon>
        <taxon>Basidiomycota</taxon>
        <taxon>Agaricomycotina</taxon>
        <taxon>Agaricomycetes</taxon>
        <taxon>Agaricomycetidae</taxon>
        <taxon>Agaricales</taxon>
        <taxon>Marasmiineae</taxon>
        <taxon>Physalacriaceae</taxon>
        <taxon>Armillaria</taxon>
    </lineage>
</organism>
<dbReference type="GO" id="GO:0005524">
    <property type="term" value="F:ATP binding"/>
    <property type="evidence" value="ECO:0007669"/>
    <property type="project" value="InterPro"/>
</dbReference>
<feature type="domain" description="Protein kinase" evidence="1">
    <location>
        <begin position="1"/>
        <end position="236"/>
    </location>
</feature>